<dbReference type="CDD" id="cd03351">
    <property type="entry name" value="LbH_UDP-GlcNAc_AT"/>
    <property type="match status" value="1"/>
</dbReference>
<dbReference type="SUPFAM" id="SSF51161">
    <property type="entry name" value="Trimeric LpxA-like enzymes"/>
    <property type="match status" value="1"/>
</dbReference>
<gene>
    <name evidence="7" type="primary">lpxA</name>
    <name evidence="7" type="ORF">CKO25_03385</name>
</gene>
<dbReference type="AlphaFoldDB" id="A0A9X0WFM8"/>
<accession>A0A9X0WFM8</accession>
<dbReference type="GO" id="GO:0016020">
    <property type="term" value="C:membrane"/>
    <property type="evidence" value="ECO:0007669"/>
    <property type="project" value="GOC"/>
</dbReference>
<dbReference type="Pfam" id="PF13720">
    <property type="entry name" value="Acetyltransf_11"/>
    <property type="match status" value="1"/>
</dbReference>
<dbReference type="EMBL" id="NRSD01000002">
    <property type="protein sequence ID" value="MBK1643718.1"/>
    <property type="molecule type" value="Genomic_DNA"/>
</dbReference>
<organism evidence="7 8">
    <name type="scientific">Thiocapsa imhoffii</name>
    <dbReference type="NCBI Taxonomy" id="382777"/>
    <lineage>
        <taxon>Bacteria</taxon>
        <taxon>Pseudomonadati</taxon>
        <taxon>Pseudomonadota</taxon>
        <taxon>Gammaproteobacteria</taxon>
        <taxon>Chromatiales</taxon>
        <taxon>Chromatiaceae</taxon>
        <taxon>Thiocapsa</taxon>
    </lineage>
</organism>
<proteinExistence type="predicted"/>
<dbReference type="GO" id="GO:0008780">
    <property type="term" value="F:acyl-[acyl-carrier-protein]-UDP-N-acetylglucosamine O-acyltransferase activity"/>
    <property type="evidence" value="ECO:0007669"/>
    <property type="project" value="InterPro"/>
</dbReference>
<evidence type="ECO:0000313" key="8">
    <source>
        <dbReference type="Proteomes" id="UP001138802"/>
    </source>
</evidence>
<dbReference type="InterPro" id="IPR010137">
    <property type="entry name" value="Lipid_A_LpxA"/>
</dbReference>
<evidence type="ECO:0000256" key="4">
    <source>
        <dbReference type="ARBA" id="ARBA00023098"/>
    </source>
</evidence>
<dbReference type="RefSeq" id="WP_200386518.1">
    <property type="nucleotide sequence ID" value="NZ_NRSD01000002.1"/>
</dbReference>
<evidence type="ECO:0000256" key="2">
    <source>
        <dbReference type="ARBA" id="ARBA00022556"/>
    </source>
</evidence>
<protein>
    <submittedName>
        <fullName evidence="7">Acyl-[acyl-carrier-protein]--UDP-N-acetylglucosamine O-acyltransferase</fullName>
    </submittedName>
</protein>
<comment type="caution">
    <text evidence="7">The sequence shown here is derived from an EMBL/GenBank/DDBJ whole genome shotgun (WGS) entry which is preliminary data.</text>
</comment>
<dbReference type="PIRSF" id="PIRSF000456">
    <property type="entry name" value="UDP-GlcNAc_acltr"/>
    <property type="match status" value="1"/>
</dbReference>
<keyword evidence="3" id="KW-0808">Transferase</keyword>
<dbReference type="InterPro" id="IPR011004">
    <property type="entry name" value="Trimer_LpxA-like_sf"/>
</dbReference>
<evidence type="ECO:0000256" key="3">
    <source>
        <dbReference type="ARBA" id="ARBA00022679"/>
    </source>
</evidence>
<dbReference type="GO" id="GO:0009245">
    <property type="term" value="P:lipid A biosynthetic process"/>
    <property type="evidence" value="ECO:0007669"/>
    <property type="project" value="UniProtKB-KW"/>
</dbReference>
<name>A0A9X0WFM8_9GAMM</name>
<dbReference type="Proteomes" id="UP001138802">
    <property type="component" value="Unassembled WGS sequence"/>
</dbReference>
<keyword evidence="2" id="KW-0441">Lipid A biosynthesis</keyword>
<evidence type="ECO:0000256" key="5">
    <source>
        <dbReference type="ARBA" id="ARBA00023315"/>
    </source>
</evidence>
<keyword evidence="1" id="KW-0444">Lipid biosynthesis</keyword>
<dbReference type="InterPro" id="IPR037157">
    <property type="entry name" value="Acetyltransf_C_sf"/>
</dbReference>
<dbReference type="NCBIfam" id="TIGR01852">
    <property type="entry name" value="lipid_A_lpxA"/>
    <property type="match status" value="1"/>
</dbReference>
<dbReference type="Gene3D" id="2.160.10.10">
    <property type="entry name" value="Hexapeptide repeat proteins"/>
    <property type="match status" value="1"/>
</dbReference>
<evidence type="ECO:0000313" key="7">
    <source>
        <dbReference type="EMBL" id="MBK1643718.1"/>
    </source>
</evidence>
<evidence type="ECO:0000256" key="1">
    <source>
        <dbReference type="ARBA" id="ARBA00022516"/>
    </source>
</evidence>
<keyword evidence="8" id="KW-1185">Reference proteome</keyword>
<dbReference type="InterPro" id="IPR001451">
    <property type="entry name" value="Hexapep"/>
</dbReference>
<sequence>MRIHPTAIIEDGARLHESVIVGPYSIVESGAVIGEGCRIESCARIYGMTRMGAHNRVCHGVTLGSEPQDLGFRPELARPLTIGDHNQFKENVNISCGIKSDDGTRIGSHNYWMAFSHAGHDCIVGDHNILANTATLAGHVEVEHRTFLSGQVAVHQFCRIGAYAMVAGVSGVPQDVPPYTLVDGHRARIIGLNLVGLRRAGFTQEQRSRIKSVYRLIFTSGLRLAEALVEAERTYPSPETGHIVHFIESSRRGVLSFGRDL</sequence>
<dbReference type="Pfam" id="PF00132">
    <property type="entry name" value="Hexapep"/>
    <property type="match status" value="2"/>
</dbReference>
<dbReference type="PANTHER" id="PTHR43480">
    <property type="entry name" value="ACYL-[ACYL-CARRIER-PROTEIN]--UDP-N-ACETYLGLUCOSAMINE O-ACYLTRANSFERASE"/>
    <property type="match status" value="1"/>
</dbReference>
<feature type="domain" description="UDP N-acetylglucosamine O-acyltransferase C-terminal" evidence="6">
    <location>
        <begin position="175"/>
        <end position="254"/>
    </location>
</feature>
<dbReference type="Gene3D" id="1.20.1180.10">
    <property type="entry name" value="Udp N-acetylglucosamine O-acyltransferase, C-terminal domain"/>
    <property type="match status" value="1"/>
</dbReference>
<dbReference type="PANTHER" id="PTHR43480:SF1">
    <property type="entry name" value="ACYL-[ACYL-CARRIER-PROTEIN]--UDP-N-ACETYLGLUCOSAMINE O-ACYLTRANSFERASE, MITOCHONDRIAL-RELATED"/>
    <property type="match status" value="1"/>
</dbReference>
<dbReference type="InterPro" id="IPR029098">
    <property type="entry name" value="Acetyltransf_C"/>
</dbReference>
<keyword evidence="4" id="KW-0443">Lipid metabolism</keyword>
<evidence type="ECO:0000259" key="6">
    <source>
        <dbReference type="Pfam" id="PF13720"/>
    </source>
</evidence>
<keyword evidence="5" id="KW-0012">Acyltransferase</keyword>
<dbReference type="NCBIfam" id="NF003657">
    <property type="entry name" value="PRK05289.1"/>
    <property type="match status" value="1"/>
</dbReference>
<reference evidence="7 8" key="1">
    <citation type="journal article" date="2020" name="Microorganisms">
        <title>Osmotic Adaptation and Compatible Solute Biosynthesis of Phototrophic Bacteria as Revealed from Genome Analyses.</title>
        <authorList>
            <person name="Imhoff J.F."/>
            <person name="Rahn T."/>
            <person name="Kunzel S."/>
            <person name="Keller A."/>
            <person name="Neulinger S.C."/>
        </authorList>
    </citation>
    <scope>NUCLEOTIDE SEQUENCE [LARGE SCALE GENOMIC DNA]</scope>
    <source>
        <strain evidence="7 8">DSM 21303</strain>
    </source>
</reference>